<feature type="compositionally biased region" description="Basic and acidic residues" evidence="2">
    <location>
        <begin position="334"/>
        <end position="355"/>
    </location>
</feature>
<feature type="compositionally biased region" description="Basic and acidic residues" evidence="2">
    <location>
        <begin position="297"/>
        <end position="312"/>
    </location>
</feature>
<dbReference type="Proteomes" id="UP000029922">
    <property type="component" value="Unassembled WGS sequence"/>
</dbReference>
<name>A0A4U8TBD3_9HELI</name>
<evidence type="ECO:0000313" key="3">
    <source>
        <dbReference type="EMBL" id="TLD97185.1"/>
    </source>
</evidence>
<comment type="caution">
    <text evidence="3">The sequence shown here is derived from an EMBL/GenBank/DDBJ whole genome shotgun (WGS) entry which is preliminary data.</text>
</comment>
<dbReference type="OrthoDB" id="5351104at2"/>
<evidence type="ECO:0000313" key="4">
    <source>
        <dbReference type="Proteomes" id="UP000029922"/>
    </source>
</evidence>
<feature type="compositionally biased region" description="Polar residues" evidence="2">
    <location>
        <begin position="235"/>
        <end position="246"/>
    </location>
</feature>
<keyword evidence="1" id="KW-0175">Coiled coil</keyword>
<reference evidence="3 4" key="1">
    <citation type="journal article" date="2014" name="Genome Announc.">
        <title>Draft genome sequences of eight enterohepatic helicobacter species isolated from both laboratory and wild rodents.</title>
        <authorList>
            <person name="Sheh A."/>
            <person name="Shen Z."/>
            <person name="Fox J.G."/>
        </authorList>
    </citation>
    <scope>NUCLEOTIDE SEQUENCE [LARGE SCALE GENOMIC DNA]</scope>
    <source>
        <strain evidence="3 4">ST1</strain>
    </source>
</reference>
<dbReference type="AlphaFoldDB" id="A0A4U8TBD3"/>
<accession>A0A4U8TBD3</accession>
<gene>
    <name evidence="3" type="ORF">LS73_009685</name>
</gene>
<evidence type="ECO:0000256" key="2">
    <source>
        <dbReference type="SAM" id="MobiDB-lite"/>
    </source>
</evidence>
<evidence type="ECO:0000256" key="1">
    <source>
        <dbReference type="SAM" id="Coils"/>
    </source>
</evidence>
<protein>
    <submittedName>
        <fullName evidence="3">Mobilization protein</fullName>
    </submittedName>
</protein>
<feature type="region of interest" description="Disordered" evidence="2">
    <location>
        <begin position="284"/>
        <end position="312"/>
    </location>
</feature>
<organism evidence="3 4">
    <name type="scientific">Helicobacter muridarum</name>
    <dbReference type="NCBI Taxonomy" id="216"/>
    <lineage>
        <taxon>Bacteria</taxon>
        <taxon>Pseudomonadati</taxon>
        <taxon>Campylobacterota</taxon>
        <taxon>Epsilonproteobacteria</taxon>
        <taxon>Campylobacterales</taxon>
        <taxon>Helicobacteraceae</taxon>
        <taxon>Helicobacter</taxon>
    </lineage>
</organism>
<feature type="region of interest" description="Disordered" evidence="2">
    <location>
        <begin position="329"/>
        <end position="378"/>
    </location>
</feature>
<proteinExistence type="predicted"/>
<dbReference type="EMBL" id="JRPD02000053">
    <property type="protein sequence ID" value="TLD97185.1"/>
    <property type="molecule type" value="Genomic_DNA"/>
</dbReference>
<sequence length="526" mass="60976">MIVKFFGNRKGGGVSSIDYLLNDRREKGTARILQGDEQTTRNLILSLTQKHKVCVGCLSFEEAQISETAKKEIMQSFENMLLTPAMQGRYNILWVEHTDKGRLELNFVIPKIDLESQKAFNPYFHMADCKRKDIWTDFANLTYNLTDPKDPAKENAIQGSKKQIGLIRDYEALDELLNAEVMKGNITSRENLISLLKAQNIEVTRQGKDYISVKLQDSPKAKRLKGGIYDEQFTEPSKLSEISSSRSTKEREFNAREREPILAELRQRLESHIQSKARFYTELHDRVSKRNNQPNSSKDKNPSDELSKRNASNDDFKLDCVVSVDKTLSSLKGDNSKSEKWENLHRHEQEQDTQGKRQHLPTNSITQEQENDSIRSRVNSRSRAIAERARIHAEQRSRLIAKQRALIERTRERDTKNAEARNRLETLIRDTQREFQSRARTHRTALAELRERLSKAVADFADRIREALSIKRQKESNIDSLLSQVAQAQREQDKTTQTPQERIQEKQIEVVKQMQRQKPKSRGFSR</sequence>
<feature type="region of interest" description="Disordered" evidence="2">
    <location>
        <begin position="235"/>
        <end position="255"/>
    </location>
</feature>
<dbReference type="RefSeq" id="WP_138070032.1">
    <property type="nucleotide sequence ID" value="NZ_JRPD02000053.1"/>
</dbReference>
<feature type="coiled-coil region" evidence="1">
    <location>
        <begin position="471"/>
        <end position="498"/>
    </location>
</feature>